<feature type="transmembrane region" description="Helical" evidence="6">
    <location>
        <begin position="292"/>
        <end position="312"/>
    </location>
</feature>
<evidence type="ECO:0000256" key="4">
    <source>
        <dbReference type="ARBA" id="ARBA00022989"/>
    </source>
</evidence>
<feature type="transmembrane region" description="Helical" evidence="6">
    <location>
        <begin position="250"/>
        <end position="280"/>
    </location>
</feature>
<evidence type="ECO:0008006" key="9">
    <source>
        <dbReference type="Google" id="ProtNLM"/>
    </source>
</evidence>
<evidence type="ECO:0000313" key="8">
    <source>
        <dbReference type="Proteomes" id="UP001283361"/>
    </source>
</evidence>
<comment type="caution">
    <text evidence="7">The sequence shown here is derived from an EMBL/GenBank/DDBJ whole genome shotgun (WGS) entry which is preliminary data.</text>
</comment>
<comment type="similarity">
    <text evidence="2">Belongs to the SLC13A/DASS transporter (TC 2.A.47) family. NADC subfamily.</text>
</comment>
<feature type="non-terminal residue" evidence="7">
    <location>
        <position position="1"/>
    </location>
</feature>
<keyword evidence="8" id="KW-1185">Reference proteome</keyword>
<evidence type="ECO:0000256" key="3">
    <source>
        <dbReference type="ARBA" id="ARBA00022692"/>
    </source>
</evidence>
<name>A0AAE1CUB2_9GAST</name>
<dbReference type="GO" id="GO:0005886">
    <property type="term" value="C:plasma membrane"/>
    <property type="evidence" value="ECO:0007669"/>
    <property type="project" value="TreeGrafter"/>
</dbReference>
<dbReference type="Proteomes" id="UP001283361">
    <property type="component" value="Unassembled WGS sequence"/>
</dbReference>
<dbReference type="PANTHER" id="PTHR10283">
    <property type="entry name" value="SOLUTE CARRIER FAMILY 13 MEMBER"/>
    <property type="match status" value="1"/>
</dbReference>
<evidence type="ECO:0000256" key="1">
    <source>
        <dbReference type="ARBA" id="ARBA00004141"/>
    </source>
</evidence>
<keyword evidence="3 6" id="KW-0812">Transmembrane</keyword>
<accession>A0AAE1CUB2</accession>
<feature type="transmembrane region" description="Helical" evidence="6">
    <location>
        <begin position="210"/>
        <end position="230"/>
    </location>
</feature>
<sequence length="401" mass="44055">VVKNTKPTRSSYQFTWSVFSLAIAYSSNIGGIGTLIGSPPNLILSQTINTWSGRAEVSFAQWSLFGFPITVIMLILAYAYLNILLFGIKPTLTCGELRSKREVELAARKVREELQQMGPVKYNEKTVLVHFILLVVLLLTRRPGFVTGWSALFSDDGYVRDGSVAVAVAISLFIFSNERPTVFCFRAKGDDRPLRSVPSLLIWKDVSKKFPWGVVFLIGGGSVLVDTVKVSGLSQSITPHMLALEPWPEWLICLFVIVTTCLTTELCSNTVITILILPVMRNLATVLKVHPLYIMLPAAVSTSMAFMLPVATPPNSLIYSYGSIKISDMMKAGSVMNLIAVCVIFLGIHTWGWYSFHLDTIPEWAWPSVNISTATNISVDPSSGPLTVTDIASLSNQTALL</sequence>
<reference evidence="7" key="1">
    <citation type="journal article" date="2023" name="G3 (Bethesda)">
        <title>A reference genome for the long-term kleptoplast-retaining sea slug Elysia crispata morphotype clarki.</title>
        <authorList>
            <person name="Eastman K.E."/>
            <person name="Pendleton A.L."/>
            <person name="Shaikh M.A."/>
            <person name="Suttiyut T."/>
            <person name="Ogas R."/>
            <person name="Tomko P."/>
            <person name="Gavelis G."/>
            <person name="Widhalm J.R."/>
            <person name="Wisecaver J.H."/>
        </authorList>
    </citation>
    <scope>NUCLEOTIDE SEQUENCE</scope>
    <source>
        <strain evidence="7">ECLA1</strain>
    </source>
</reference>
<evidence type="ECO:0000256" key="6">
    <source>
        <dbReference type="SAM" id="Phobius"/>
    </source>
</evidence>
<dbReference type="AlphaFoldDB" id="A0AAE1CUB2"/>
<keyword evidence="5 6" id="KW-0472">Membrane</keyword>
<dbReference type="Pfam" id="PF00939">
    <property type="entry name" value="Na_sulph_symp"/>
    <property type="match status" value="1"/>
</dbReference>
<evidence type="ECO:0000313" key="7">
    <source>
        <dbReference type="EMBL" id="KAK3736452.1"/>
    </source>
</evidence>
<protein>
    <recommendedName>
        <fullName evidence="9">Solute carrier family 13 member 3</fullName>
    </recommendedName>
</protein>
<dbReference type="PANTHER" id="PTHR10283:SF82">
    <property type="entry name" value="SOLUTE CARRIER FAMILY 13 MEMBER 2"/>
    <property type="match status" value="1"/>
</dbReference>
<feature type="transmembrane region" description="Helical" evidence="6">
    <location>
        <begin position="12"/>
        <end position="36"/>
    </location>
</feature>
<comment type="subcellular location">
    <subcellularLocation>
        <location evidence="1">Membrane</location>
        <topology evidence="1">Multi-pass membrane protein</topology>
    </subcellularLocation>
</comment>
<feature type="transmembrane region" description="Helical" evidence="6">
    <location>
        <begin position="157"/>
        <end position="176"/>
    </location>
</feature>
<gene>
    <name evidence="7" type="ORF">RRG08_010733</name>
</gene>
<organism evidence="7 8">
    <name type="scientific">Elysia crispata</name>
    <name type="common">lettuce slug</name>
    <dbReference type="NCBI Taxonomy" id="231223"/>
    <lineage>
        <taxon>Eukaryota</taxon>
        <taxon>Metazoa</taxon>
        <taxon>Spiralia</taxon>
        <taxon>Lophotrochozoa</taxon>
        <taxon>Mollusca</taxon>
        <taxon>Gastropoda</taxon>
        <taxon>Heterobranchia</taxon>
        <taxon>Euthyneura</taxon>
        <taxon>Panpulmonata</taxon>
        <taxon>Sacoglossa</taxon>
        <taxon>Placobranchoidea</taxon>
        <taxon>Plakobranchidae</taxon>
        <taxon>Elysia</taxon>
    </lineage>
</organism>
<proteinExistence type="inferred from homology"/>
<feature type="transmembrane region" description="Helical" evidence="6">
    <location>
        <begin position="59"/>
        <end position="81"/>
    </location>
</feature>
<feature type="transmembrane region" description="Helical" evidence="6">
    <location>
        <begin position="332"/>
        <end position="354"/>
    </location>
</feature>
<feature type="transmembrane region" description="Helical" evidence="6">
    <location>
        <begin position="127"/>
        <end position="145"/>
    </location>
</feature>
<dbReference type="EMBL" id="JAWDGP010006710">
    <property type="protein sequence ID" value="KAK3736452.1"/>
    <property type="molecule type" value="Genomic_DNA"/>
</dbReference>
<dbReference type="InterPro" id="IPR001898">
    <property type="entry name" value="SLC13A/DASS"/>
</dbReference>
<evidence type="ECO:0000256" key="2">
    <source>
        <dbReference type="ARBA" id="ARBA00006772"/>
    </source>
</evidence>
<evidence type="ECO:0000256" key="5">
    <source>
        <dbReference type="ARBA" id="ARBA00023136"/>
    </source>
</evidence>
<dbReference type="GO" id="GO:0015556">
    <property type="term" value="F:C4-dicarboxylate transmembrane transporter activity"/>
    <property type="evidence" value="ECO:0007669"/>
    <property type="project" value="UniProtKB-ARBA"/>
</dbReference>
<keyword evidence="4 6" id="KW-1133">Transmembrane helix</keyword>
<dbReference type="GO" id="GO:0005310">
    <property type="term" value="F:dicarboxylic acid transmembrane transporter activity"/>
    <property type="evidence" value="ECO:0007669"/>
    <property type="project" value="UniProtKB-ARBA"/>
</dbReference>